<keyword evidence="4" id="KW-1185">Reference proteome</keyword>
<dbReference type="PANTHER" id="PTHR34136">
    <property type="match status" value="1"/>
</dbReference>
<keyword evidence="1" id="KW-0328">Glycosyltransferase</keyword>
<proteinExistence type="predicted"/>
<dbReference type="InterPro" id="IPR004629">
    <property type="entry name" value="WecG_TagA_CpsF"/>
</dbReference>
<dbReference type="Proteomes" id="UP001205906">
    <property type="component" value="Unassembled WGS sequence"/>
</dbReference>
<evidence type="ECO:0000313" key="4">
    <source>
        <dbReference type="Proteomes" id="UP001205906"/>
    </source>
</evidence>
<name>A0ABT1C2S4_9HYPH</name>
<gene>
    <name evidence="3" type="ORF">NGM99_04915</name>
</gene>
<reference evidence="3 4" key="1">
    <citation type="submission" date="2022-06" db="EMBL/GenBank/DDBJ databases">
        <title>Mesorhizobium sp. strain RP14 Genome sequencing and assembly.</title>
        <authorList>
            <person name="Kim I."/>
        </authorList>
    </citation>
    <scope>NUCLEOTIDE SEQUENCE [LARGE SCALE GENOMIC DNA]</scope>
    <source>
        <strain evidence="4">RP14(2022)</strain>
    </source>
</reference>
<dbReference type="PANTHER" id="PTHR34136:SF1">
    <property type="entry name" value="UDP-N-ACETYL-D-MANNOSAMINURONIC ACID TRANSFERASE"/>
    <property type="match status" value="1"/>
</dbReference>
<comment type="caution">
    <text evidence="3">The sequence shown here is derived from an EMBL/GenBank/DDBJ whole genome shotgun (WGS) entry which is preliminary data.</text>
</comment>
<sequence length="263" mass="29480">MRHRRQLLFGLYFDPLSMDEVIEQCRNALVTRSRVLLGVLNAAKIVNLRGDEALRNSLMECDLLLADGQSVVWASRLLGRPLPERVAGIDIFERLLGLAHRENRSIYLLGAKPEVLAALQLRLAQAYPGLRIAGSHHGYFKAAESAEVAEDIRQSGADMLFLGMTSPKKEIFLGAHGASLDVPILHGVGGSFDILAGLTQRAPDHWQRSGFEWAYRVMQEPRRLWWRYARTNTIFLALTLAELLRPARAFKRSRASAVMQPAE</sequence>
<keyword evidence="2" id="KW-0808">Transferase</keyword>
<dbReference type="Pfam" id="PF03808">
    <property type="entry name" value="Glyco_tran_WecG"/>
    <property type="match status" value="1"/>
</dbReference>
<accession>A0ABT1C2S4</accession>
<evidence type="ECO:0000256" key="2">
    <source>
        <dbReference type="ARBA" id="ARBA00022679"/>
    </source>
</evidence>
<organism evidence="3 4">
    <name type="scientific">Mesorhizobium liriopis</name>
    <dbReference type="NCBI Taxonomy" id="2953882"/>
    <lineage>
        <taxon>Bacteria</taxon>
        <taxon>Pseudomonadati</taxon>
        <taxon>Pseudomonadota</taxon>
        <taxon>Alphaproteobacteria</taxon>
        <taxon>Hyphomicrobiales</taxon>
        <taxon>Phyllobacteriaceae</taxon>
        <taxon>Mesorhizobium</taxon>
    </lineage>
</organism>
<dbReference type="RefSeq" id="WP_252816558.1">
    <property type="nucleotide sequence ID" value="NZ_JAMXQS010000002.1"/>
</dbReference>
<dbReference type="CDD" id="cd06533">
    <property type="entry name" value="Glyco_transf_WecG_TagA"/>
    <property type="match status" value="1"/>
</dbReference>
<dbReference type="NCBIfam" id="TIGR00696">
    <property type="entry name" value="wecG_tagA_cpsF"/>
    <property type="match status" value="1"/>
</dbReference>
<evidence type="ECO:0000313" key="3">
    <source>
        <dbReference type="EMBL" id="MCO6049128.1"/>
    </source>
</evidence>
<evidence type="ECO:0000256" key="1">
    <source>
        <dbReference type="ARBA" id="ARBA00022676"/>
    </source>
</evidence>
<dbReference type="EMBL" id="JAMXQS010000002">
    <property type="protein sequence ID" value="MCO6049128.1"/>
    <property type="molecule type" value="Genomic_DNA"/>
</dbReference>
<protein>
    <submittedName>
        <fullName evidence="3">WecB/TagA/CpsF family glycosyltransferase</fullName>
    </submittedName>
</protein>